<dbReference type="CDD" id="cd06464">
    <property type="entry name" value="ACD_sHsps-like"/>
    <property type="match status" value="1"/>
</dbReference>
<dbReference type="PROSITE" id="PS01031">
    <property type="entry name" value="SHSP"/>
    <property type="match status" value="1"/>
</dbReference>
<keyword evidence="3" id="KW-0346">Stress response</keyword>
<dbReference type="Pfam" id="PF00011">
    <property type="entry name" value="HSP20"/>
    <property type="match status" value="1"/>
</dbReference>
<accession>A0A0W0V1P1</accession>
<sequence length="146" mass="16992">MNIIRRSPFNWPRELSAFFDQYYHPFEDDSSNIETSLWSPAVDIKEETDKFIVKADVPGVKKEDIQVSLENNMLTIKGERELEKTEEKKGYTRMERLQGKFHRRFSLPDTADSNNIEAKCKNGVLEITIPKKEASKPKTIKVKVED</sequence>
<evidence type="ECO:0000313" key="4">
    <source>
        <dbReference type="Proteomes" id="UP000054761"/>
    </source>
</evidence>
<gene>
    <name evidence="3" type="ORF">Lisr_2794</name>
</gene>
<dbReference type="STRING" id="454.Lisr_2794"/>
<proteinExistence type="inferred from homology"/>
<dbReference type="SUPFAM" id="SSF49764">
    <property type="entry name" value="HSP20-like chaperones"/>
    <property type="match status" value="1"/>
</dbReference>
<name>A0A0W0V1P1_9GAMM</name>
<comment type="caution">
    <text evidence="3">The sequence shown here is derived from an EMBL/GenBank/DDBJ whole genome shotgun (WGS) entry which is preliminary data.</text>
</comment>
<dbReference type="InterPro" id="IPR008978">
    <property type="entry name" value="HSP20-like_chaperone"/>
</dbReference>
<dbReference type="Gene3D" id="2.60.40.790">
    <property type="match status" value="1"/>
</dbReference>
<evidence type="ECO:0000256" key="2">
    <source>
        <dbReference type="RuleBase" id="RU003616"/>
    </source>
</evidence>
<dbReference type="PANTHER" id="PTHR11527">
    <property type="entry name" value="HEAT-SHOCK PROTEIN 20 FAMILY MEMBER"/>
    <property type="match status" value="1"/>
</dbReference>
<organism evidence="3 4">
    <name type="scientific">Legionella israelensis</name>
    <dbReference type="NCBI Taxonomy" id="454"/>
    <lineage>
        <taxon>Bacteria</taxon>
        <taxon>Pseudomonadati</taxon>
        <taxon>Pseudomonadota</taxon>
        <taxon>Gammaproteobacteria</taxon>
        <taxon>Legionellales</taxon>
        <taxon>Legionellaceae</taxon>
        <taxon>Legionella</taxon>
    </lineage>
</organism>
<dbReference type="PATRIC" id="fig|454.4.peg.3068"/>
<dbReference type="AlphaFoldDB" id="A0A0W0V1P1"/>
<dbReference type="InterPro" id="IPR002068">
    <property type="entry name" value="A-crystallin/Hsp20_dom"/>
</dbReference>
<keyword evidence="4" id="KW-1185">Reference proteome</keyword>
<evidence type="ECO:0000256" key="1">
    <source>
        <dbReference type="PROSITE-ProRule" id="PRU00285"/>
    </source>
</evidence>
<comment type="similarity">
    <text evidence="1 2">Belongs to the small heat shock protein (HSP20) family.</text>
</comment>
<dbReference type="OrthoDB" id="9792695at2"/>
<reference evidence="3 4" key="1">
    <citation type="submission" date="2015-11" db="EMBL/GenBank/DDBJ databases">
        <title>Genomic analysis of 38 Legionella species identifies large and diverse effector repertoires.</title>
        <authorList>
            <person name="Burstein D."/>
            <person name="Amaro F."/>
            <person name="Zusman T."/>
            <person name="Lifshitz Z."/>
            <person name="Cohen O."/>
            <person name="Gilbert J.A."/>
            <person name="Pupko T."/>
            <person name="Shuman H.A."/>
            <person name="Segal G."/>
        </authorList>
    </citation>
    <scope>NUCLEOTIDE SEQUENCE [LARGE SCALE GENOMIC DNA]</scope>
    <source>
        <strain evidence="3 4">Bercovier 4</strain>
    </source>
</reference>
<dbReference type="RefSeq" id="WP_058503091.1">
    <property type="nucleotide sequence ID" value="NZ_CAAAJA010000018.1"/>
</dbReference>
<dbReference type="InterPro" id="IPR031107">
    <property type="entry name" value="Small_HSP"/>
</dbReference>
<protein>
    <submittedName>
        <fullName evidence="3">Heat shock protein, Hsp20 family</fullName>
    </submittedName>
</protein>
<dbReference type="EMBL" id="LNYH01000151">
    <property type="protein sequence ID" value="KTD14018.1"/>
    <property type="molecule type" value="Genomic_DNA"/>
</dbReference>
<evidence type="ECO:0000313" key="3">
    <source>
        <dbReference type="EMBL" id="KTD14018.1"/>
    </source>
</evidence>
<dbReference type="Proteomes" id="UP000054761">
    <property type="component" value="Unassembled WGS sequence"/>
</dbReference>